<geneLocation type="plasmid" evidence="3">
    <name>pd4m1c</name>
</geneLocation>
<dbReference type="SUPFAM" id="SSF53850">
    <property type="entry name" value="Periplasmic binding protein-like II"/>
    <property type="match status" value="1"/>
</dbReference>
<accession>A0A5B8G395</accession>
<keyword evidence="2" id="KW-0614">Plasmid</keyword>
<evidence type="ECO:0000313" key="3">
    <source>
        <dbReference type="Proteomes" id="UP000305888"/>
    </source>
</evidence>
<dbReference type="Gene3D" id="3.40.190.10">
    <property type="entry name" value="Periplasmic binding protein-like II"/>
    <property type="match status" value="2"/>
</dbReference>
<name>A0A5B8G395_9RHOB</name>
<protein>
    <submittedName>
        <fullName evidence="2">Transporter substrate-binding domain-containing protein</fullName>
    </submittedName>
</protein>
<sequence length="376" mass="40801">MGHARRGAVPDAGLHVLGVPAGPEARCRAGQHRADAARDRALHPAHAGVLRGLRAARRTGGGGGVRRLGPLLLSLLLALPGAPRAQEVPVLRVGVREDAKPFSYRLPSGPASDWDGPLHRQGYSGYVVRLCDGTLVDVQRRHRFTVEAVPITARTRFDALKAGGIDILCDPATITRTRLTDHLASPPVYLSGVTYARRVGEGGTGLKVGVVGNTTSQYDGIEAILRAGEWPQYREDLKKQLYDLQHRSTAPCGSGDGCGDTGGIVLFDTHRDLAQAFCRGELSYYVGDFEIVKAMLDDIGGCTWEDARETYTDERYAIFVSDAPERGALKLDFLQALSSKILLSPSLLDEAFEATFPGAKASRKLRIFFWTMRGER</sequence>
<dbReference type="EMBL" id="CP040821">
    <property type="protein sequence ID" value="QDL94584.1"/>
    <property type="molecule type" value="Genomic_DNA"/>
</dbReference>
<keyword evidence="3" id="KW-1185">Reference proteome</keyword>
<evidence type="ECO:0000259" key="1">
    <source>
        <dbReference type="Pfam" id="PF00497"/>
    </source>
</evidence>
<dbReference type="AlphaFoldDB" id="A0A5B8G395"/>
<gene>
    <name evidence="2" type="ORF">FDP22_22175</name>
</gene>
<dbReference type="InterPro" id="IPR001638">
    <property type="entry name" value="Solute-binding_3/MltF_N"/>
</dbReference>
<dbReference type="KEGG" id="ppru:FDP22_22175"/>
<reference evidence="2 3" key="1">
    <citation type="submission" date="2019-06" db="EMBL/GenBank/DDBJ databases">
        <title>Genome sequence of Rhodobacteraceae bacterium D4M1.</title>
        <authorList>
            <person name="Cao J."/>
        </authorList>
    </citation>
    <scope>NUCLEOTIDE SEQUENCE [LARGE SCALE GENOMIC DNA]</scope>
    <source>
        <strain evidence="2 3">D4M1</strain>
        <plasmid evidence="3">pd4m1c</plasmid>
    </source>
</reference>
<dbReference type="Proteomes" id="UP000305888">
    <property type="component" value="Plasmid pD4M1C"/>
</dbReference>
<proteinExistence type="predicted"/>
<dbReference type="OrthoDB" id="8404604at2"/>
<dbReference type="Pfam" id="PF00497">
    <property type="entry name" value="SBP_bac_3"/>
    <property type="match status" value="1"/>
</dbReference>
<feature type="domain" description="Solute-binding protein family 3/N-terminal" evidence="1">
    <location>
        <begin position="91"/>
        <end position="242"/>
    </location>
</feature>
<evidence type="ECO:0000313" key="2">
    <source>
        <dbReference type="EMBL" id="QDL94584.1"/>
    </source>
</evidence>
<organism evidence="2 3">
    <name type="scientific">Paroceanicella profunda</name>
    <dbReference type="NCBI Taxonomy" id="2579971"/>
    <lineage>
        <taxon>Bacteria</taxon>
        <taxon>Pseudomonadati</taxon>
        <taxon>Pseudomonadota</taxon>
        <taxon>Alphaproteobacteria</taxon>
        <taxon>Rhodobacterales</taxon>
        <taxon>Paracoccaceae</taxon>
        <taxon>Paroceanicella</taxon>
    </lineage>
</organism>